<dbReference type="EMBL" id="CAVMBE010000003">
    <property type="protein sequence ID" value="CAK3799926.1"/>
    <property type="molecule type" value="Genomic_DNA"/>
</dbReference>
<evidence type="ECO:0000313" key="2">
    <source>
        <dbReference type="EMBL" id="CAK3799926.1"/>
    </source>
</evidence>
<sequence>MAAPGRGETLGMEADPIVRTFGHLYEGQELGLSSAENVARRLVLVSRWERRLGLAMLAMLPEGYEWTNHLQTGEVRSVILLTPPNRVAIRLANGTWKRDYRIQEVHGPAPYTWEWYLEYLHLSGLPRWFLSLGHAELLGNRAEASVLGQDLHVRTPAVNPQYLEARYPHEPRYHAFNDDNGKEIYKFKPTHSQQLQLARNFPATSMPNKDREVLLLPGGYIQLHHDPDSLPYRSLAFEEIPWKRGACASYILEPLNEDLEELSILDLDNRESLFQQATQGGGIVNPFSEPRGEGEFRWIEDEDEMRAQLLGYVDSDGEPSPIAITRAREIGALAAGIHARAAPAVVFVPNQRYFNPPEQPKGLGHWDFFNKESRELARVQFAGEIDYNFGNITDVTAEQIWRLRQEYIGEFENPTAEIDLVWIPASSFSAAADAEQEDEDAEEAEGPLEEDLGFGVDSKSGLAHWPPNDNLYDQTANEGDEPIYQTRMIRGKKYTVDRAPPKANGIPQEAKLWIPEKVGRWTIYHKRDALDWSDQKSLDALHKWRDQVAARHGWPGKRAKPALGYTKEEKKYIEQAVEAAGGDRSKLNTSNITNAFNEHFKTSGARKRDANAMRQQITLAITAYRKNNGIEVTPKKPKKKTETMEKTEKSETREMSDKGKQPERVEEGPARKKQKKNDDASGSPSMGGGMGGFQT</sequence>
<feature type="compositionally biased region" description="Basic and acidic residues" evidence="1">
    <location>
        <begin position="640"/>
        <end position="670"/>
    </location>
</feature>
<organism evidence="2 3">
    <name type="scientific">Lecanosticta acicola</name>
    <dbReference type="NCBI Taxonomy" id="111012"/>
    <lineage>
        <taxon>Eukaryota</taxon>
        <taxon>Fungi</taxon>
        <taxon>Dikarya</taxon>
        <taxon>Ascomycota</taxon>
        <taxon>Pezizomycotina</taxon>
        <taxon>Dothideomycetes</taxon>
        <taxon>Dothideomycetidae</taxon>
        <taxon>Mycosphaerellales</taxon>
        <taxon>Mycosphaerellaceae</taxon>
        <taxon>Lecanosticta</taxon>
    </lineage>
</organism>
<feature type="compositionally biased region" description="Gly residues" evidence="1">
    <location>
        <begin position="685"/>
        <end position="695"/>
    </location>
</feature>
<accession>A0AAI8YRV5</accession>
<gene>
    <name evidence="2" type="ORF">LECACI_7A000843</name>
</gene>
<evidence type="ECO:0000313" key="3">
    <source>
        <dbReference type="Proteomes" id="UP001296104"/>
    </source>
</evidence>
<dbReference type="Proteomes" id="UP001296104">
    <property type="component" value="Unassembled WGS sequence"/>
</dbReference>
<feature type="region of interest" description="Disordered" evidence="1">
    <location>
        <begin position="630"/>
        <end position="695"/>
    </location>
</feature>
<protein>
    <submittedName>
        <fullName evidence="2">Uncharacterized protein</fullName>
    </submittedName>
</protein>
<comment type="caution">
    <text evidence="2">The sequence shown here is derived from an EMBL/GenBank/DDBJ whole genome shotgun (WGS) entry which is preliminary data.</text>
</comment>
<reference evidence="2" key="1">
    <citation type="submission" date="2023-11" db="EMBL/GenBank/DDBJ databases">
        <authorList>
            <person name="Alioto T."/>
            <person name="Alioto T."/>
            <person name="Gomez Garrido J."/>
        </authorList>
    </citation>
    <scope>NUCLEOTIDE SEQUENCE</scope>
</reference>
<evidence type="ECO:0000256" key="1">
    <source>
        <dbReference type="SAM" id="MobiDB-lite"/>
    </source>
</evidence>
<proteinExistence type="predicted"/>
<dbReference type="AlphaFoldDB" id="A0AAI8YRV5"/>
<name>A0AAI8YRV5_9PEZI</name>
<keyword evidence="3" id="KW-1185">Reference proteome</keyword>